<dbReference type="Gene3D" id="3.20.20.450">
    <property type="entry name" value="EAL domain"/>
    <property type="match status" value="1"/>
</dbReference>
<dbReference type="SUPFAM" id="SSF141868">
    <property type="entry name" value="EAL domain-like"/>
    <property type="match status" value="1"/>
</dbReference>
<feature type="domain" description="EAL" evidence="3">
    <location>
        <begin position="614"/>
        <end position="880"/>
    </location>
</feature>
<evidence type="ECO:0000256" key="2">
    <source>
        <dbReference type="SAM" id="Phobius"/>
    </source>
</evidence>
<dbReference type="PROSITE" id="PS50883">
    <property type="entry name" value="EAL"/>
    <property type="match status" value="1"/>
</dbReference>
<accession>A0ABT0K329</accession>
<feature type="transmembrane region" description="Helical" evidence="2">
    <location>
        <begin position="398"/>
        <end position="417"/>
    </location>
</feature>
<evidence type="ECO:0000259" key="4">
    <source>
        <dbReference type="PROSITE" id="PS50887"/>
    </source>
</evidence>
<feature type="region of interest" description="Disordered" evidence="1">
    <location>
        <begin position="857"/>
        <end position="886"/>
    </location>
</feature>
<keyword evidence="2" id="KW-0812">Transmembrane</keyword>
<gene>
    <name evidence="5" type="ORF">MXD59_20915</name>
</gene>
<dbReference type="InterPro" id="IPR052155">
    <property type="entry name" value="Biofilm_reg_signaling"/>
</dbReference>
<keyword evidence="5" id="KW-0808">Transferase</keyword>
<dbReference type="InterPro" id="IPR029787">
    <property type="entry name" value="Nucleotide_cyclase"/>
</dbReference>
<comment type="caution">
    <text evidence="5">The sequence shown here is derived from an EMBL/GenBank/DDBJ whole genome shotgun (WGS) entry which is preliminary data.</text>
</comment>
<dbReference type="InterPro" id="IPR000160">
    <property type="entry name" value="GGDEF_dom"/>
</dbReference>
<feature type="transmembrane region" description="Helical" evidence="2">
    <location>
        <begin position="265"/>
        <end position="288"/>
    </location>
</feature>
<feature type="transmembrane region" description="Helical" evidence="2">
    <location>
        <begin position="373"/>
        <end position="392"/>
    </location>
</feature>
<keyword evidence="2" id="KW-1133">Transmembrane helix</keyword>
<feature type="region of interest" description="Disordered" evidence="1">
    <location>
        <begin position="1"/>
        <end position="85"/>
    </location>
</feature>
<feature type="transmembrane region" description="Helical" evidence="2">
    <location>
        <begin position="122"/>
        <end position="140"/>
    </location>
</feature>
<dbReference type="Pfam" id="PF00990">
    <property type="entry name" value="GGDEF"/>
    <property type="match status" value="1"/>
</dbReference>
<dbReference type="PROSITE" id="PS50887">
    <property type="entry name" value="GGDEF"/>
    <property type="match status" value="1"/>
</dbReference>
<reference evidence="5 6" key="1">
    <citation type="submission" date="2022-04" db="EMBL/GenBank/DDBJ databases">
        <title>Genome diversity in the genus Frankia.</title>
        <authorList>
            <person name="Carlos-Shanley C."/>
            <person name="Hahn D."/>
        </authorList>
    </citation>
    <scope>NUCLEOTIDE SEQUENCE [LARGE SCALE GENOMIC DNA]</scope>
    <source>
        <strain evidence="5 6">Ag45/Mut15</strain>
    </source>
</reference>
<evidence type="ECO:0000313" key="5">
    <source>
        <dbReference type="EMBL" id="MCK9878198.1"/>
    </source>
</evidence>
<keyword evidence="2" id="KW-0472">Membrane</keyword>
<dbReference type="SMART" id="SM00267">
    <property type="entry name" value="GGDEF"/>
    <property type="match status" value="1"/>
</dbReference>
<dbReference type="InterPro" id="IPR043128">
    <property type="entry name" value="Rev_trsase/Diguanyl_cyclase"/>
</dbReference>
<feature type="transmembrane region" description="Helical" evidence="2">
    <location>
        <begin position="152"/>
        <end position="174"/>
    </location>
</feature>
<feature type="transmembrane region" description="Helical" evidence="2">
    <location>
        <begin position="96"/>
        <end position="116"/>
    </location>
</feature>
<dbReference type="InterPro" id="IPR035919">
    <property type="entry name" value="EAL_sf"/>
</dbReference>
<evidence type="ECO:0000256" key="1">
    <source>
        <dbReference type="SAM" id="MobiDB-lite"/>
    </source>
</evidence>
<dbReference type="Proteomes" id="UP001201873">
    <property type="component" value="Unassembled WGS sequence"/>
</dbReference>
<keyword evidence="6" id="KW-1185">Reference proteome</keyword>
<dbReference type="NCBIfam" id="TIGR00254">
    <property type="entry name" value="GGDEF"/>
    <property type="match status" value="1"/>
</dbReference>
<feature type="compositionally biased region" description="Low complexity" evidence="1">
    <location>
        <begin position="1"/>
        <end position="15"/>
    </location>
</feature>
<sequence length="886" mass="93079">MSRSGRSSIGARGSAPPGSTAPTGSTRDAPVVAVAPVAEPLFDPGPGTSPRGVDRGVDPSSRWGAGRPPASHRESGWTVRPSASPTARRMTPAMRIWLVIALVSCAVICPGVLLLPDTVASRVLRAVIAVVLLLACAVAVRTGCRARGRHRTWRLLVAVVDLAIGLAALAAVFISPTAGPLADQLHLGYGHLLLLPIVGCALVALLAYPMHAPGAAAERRVLMGHRWWLTTLLDSLIVVGSVNLLAWALFLHRIVDNGVGDTEHFVVALVLCVFSQLLVCATALLWIFRRPAATTGFILLSVALTGISASLLLYTANIAVQHVVLRSGPEIAWLLASWCLLLACLAPERAPAPAPARADGGAPAEPGPFTKRWAHILLPLLPLATASLIALVDVSVGSGLNVVDVVALLALPVLVLARQMITLADNVGLLHRLESSEQRLQRQAYHDPLTGLANRALFADRLHAALAGQRDDGRSFAVIYVDLDDFKRVNDTLGHAAGDRLLQVTGSRLTHAVRAGDTVARLGGDEFAILLVPGGDTPAIIGSRVLAAVRAPTVLSGVRHSVRASVGLVVAEAWEELSSESLLHRADAAMYAAKRTGKGSLTLYDPSLENNPASMSPRIALLRALRGDPGEGSLRMRYSPVVDVRDGHAVGTKTQLRWCHPEHGDLPAITLVPTNEQTQLIPLLTAAALARVVADLPRLRASPTTPPPVYLPILAGVPVAATVLDALRAAMDDGSLRPGEVIADLYGAERGFDIGSCLGPLNDLIATGIEVGVADFGAADANLMIMSILPITSVTVDHAVSAIWLSPSLGRRHQAIRDHVLRIMNELDEYMILTDPVDADAAARAVGLGLPRAISTDDRAVPVATPPPGPPAPPAPMSGIRDGPPR</sequence>
<dbReference type="CDD" id="cd01949">
    <property type="entry name" value="GGDEF"/>
    <property type="match status" value="1"/>
</dbReference>
<protein>
    <submittedName>
        <fullName evidence="5">Diguanylate cyclase</fullName>
        <ecNumber evidence="5">2.7.7.65</ecNumber>
    </submittedName>
</protein>
<name>A0ABT0K329_9ACTN</name>
<dbReference type="InterPro" id="IPR001633">
    <property type="entry name" value="EAL_dom"/>
</dbReference>
<dbReference type="Pfam" id="PF00563">
    <property type="entry name" value="EAL"/>
    <property type="match status" value="1"/>
</dbReference>
<feature type="transmembrane region" description="Helical" evidence="2">
    <location>
        <begin position="297"/>
        <end position="319"/>
    </location>
</feature>
<dbReference type="PANTHER" id="PTHR44757">
    <property type="entry name" value="DIGUANYLATE CYCLASE DGCP"/>
    <property type="match status" value="1"/>
</dbReference>
<evidence type="ECO:0000259" key="3">
    <source>
        <dbReference type="PROSITE" id="PS50883"/>
    </source>
</evidence>
<keyword evidence="5" id="KW-0548">Nucleotidyltransferase</keyword>
<feature type="domain" description="GGDEF" evidence="4">
    <location>
        <begin position="474"/>
        <end position="606"/>
    </location>
</feature>
<feature type="compositionally biased region" description="Low complexity" evidence="1">
    <location>
        <begin position="29"/>
        <end position="38"/>
    </location>
</feature>
<feature type="compositionally biased region" description="Pro residues" evidence="1">
    <location>
        <begin position="864"/>
        <end position="876"/>
    </location>
</feature>
<feature type="transmembrane region" description="Helical" evidence="2">
    <location>
        <begin position="186"/>
        <end position="207"/>
    </location>
</feature>
<organism evidence="5 6">
    <name type="scientific">Frankia umida</name>
    <dbReference type="NCBI Taxonomy" id="573489"/>
    <lineage>
        <taxon>Bacteria</taxon>
        <taxon>Bacillati</taxon>
        <taxon>Actinomycetota</taxon>
        <taxon>Actinomycetes</taxon>
        <taxon>Frankiales</taxon>
        <taxon>Frankiaceae</taxon>
        <taxon>Frankia</taxon>
    </lineage>
</organism>
<dbReference type="EMBL" id="JALKFT010000028">
    <property type="protein sequence ID" value="MCK9878198.1"/>
    <property type="molecule type" value="Genomic_DNA"/>
</dbReference>
<dbReference type="SMART" id="SM00052">
    <property type="entry name" value="EAL"/>
    <property type="match status" value="1"/>
</dbReference>
<dbReference type="SUPFAM" id="SSF55073">
    <property type="entry name" value="Nucleotide cyclase"/>
    <property type="match status" value="1"/>
</dbReference>
<feature type="transmembrane region" description="Helical" evidence="2">
    <location>
        <begin position="227"/>
        <end position="250"/>
    </location>
</feature>
<dbReference type="GO" id="GO:0052621">
    <property type="term" value="F:diguanylate cyclase activity"/>
    <property type="evidence" value="ECO:0007669"/>
    <property type="project" value="UniProtKB-EC"/>
</dbReference>
<proteinExistence type="predicted"/>
<dbReference type="EC" id="2.7.7.65" evidence="5"/>
<dbReference type="Gene3D" id="3.30.70.270">
    <property type="match status" value="1"/>
</dbReference>
<dbReference type="PANTHER" id="PTHR44757:SF2">
    <property type="entry name" value="BIOFILM ARCHITECTURE MAINTENANCE PROTEIN MBAA"/>
    <property type="match status" value="1"/>
</dbReference>
<dbReference type="RefSeq" id="WP_248826328.1">
    <property type="nucleotide sequence ID" value="NZ_JALKFT010000028.1"/>
</dbReference>
<evidence type="ECO:0000313" key="6">
    <source>
        <dbReference type="Proteomes" id="UP001201873"/>
    </source>
</evidence>